<evidence type="ECO:0000313" key="3">
    <source>
        <dbReference type="Proteomes" id="UP000257109"/>
    </source>
</evidence>
<dbReference type="OrthoDB" id="1715592at2759"/>
<feature type="region of interest" description="Disordered" evidence="1">
    <location>
        <begin position="38"/>
        <end position="59"/>
    </location>
</feature>
<dbReference type="EMBL" id="QJKJ01011018">
    <property type="protein sequence ID" value="RDX72195.1"/>
    <property type="molecule type" value="Genomic_DNA"/>
</dbReference>
<organism evidence="2 3">
    <name type="scientific">Mucuna pruriens</name>
    <name type="common">Velvet bean</name>
    <name type="synonym">Dolichos pruriens</name>
    <dbReference type="NCBI Taxonomy" id="157652"/>
    <lineage>
        <taxon>Eukaryota</taxon>
        <taxon>Viridiplantae</taxon>
        <taxon>Streptophyta</taxon>
        <taxon>Embryophyta</taxon>
        <taxon>Tracheophyta</taxon>
        <taxon>Spermatophyta</taxon>
        <taxon>Magnoliopsida</taxon>
        <taxon>eudicotyledons</taxon>
        <taxon>Gunneridae</taxon>
        <taxon>Pentapetalae</taxon>
        <taxon>rosids</taxon>
        <taxon>fabids</taxon>
        <taxon>Fabales</taxon>
        <taxon>Fabaceae</taxon>
        <taxon>Papilionoideae</taxon>
        <taxon>50 kb inversion clade</taxon>
        <taxon>NPAAA clade</taxon>
        <taxon>indigoferoid/millettioid clade</taxon>
        <taxon>Phaseoleae</taxon>
        <taxon>Mucuna</taxon>
    </lineage>
</organism>
<evidence type="ECO:0000313" key="2">
    <source>
        <dbReference type="EMBL" id="RDX72195.1"/>
    </source>
</evidence>
<accession>A0A371F1L8</accession>
<feature type="non-terminal residue" evidence="2">
    <location>
        <position position="1"/>
    </location>
</feature>
<proteinExistence type="predicted"/>
<keyword evidence="3" id="KW-1185">Reference proteome</keyword>
<protein>
    <submittedName>
        <fullName evidence="2">Uncharacterized protein</fullName>
    </submittedName>
</protein>
<name>A0A371F1L8_MUCPR</name>
<comment type="caution">
    <text evidence="2">The sequence shown here is derived from an EMBL/GenBank/DDBJ whole genome shotgun (WGS) entry which is preliminary data.</text>
</comment>
<reference evidence="2" key="1">
    <citation type="submission" date="2018-05" db="EMBL/GenBank/DDBJ databases">
        <title>Draft genome of Mucuna pruriens seed.</title>
        <authorList>
            <person name="Nnadi N.E."/>
            <person name="Vos R."/>
            <person name="Hasami M.H."/>
            <person name="Devisetty U.K."/>
            <person name="Aguiy J.C."/>
        </authorList>
    </citation>
    <scope>NUCLEOTIDE SEQUENCE [LARGE SCALE GENOMIC DNA]</scope>
    <source>
        <strain evidence="2">JCA_2017</strain>
    </source>
</reference>
<sequence length="88" mass="10282">MRVKPSHQNLKQAEAVPAGKDLMEFLYAGNWRAERRKGTVTYRQGAPRKRQGTEKELQGRARFRTEQSFYENPYPECTCGFRSKLEIT</sequence>
<dbReference type="AlphaFoldDB" id="A0A371F1L8"/>
<dbReference type="STRING" id="157652.A0A371F1L8"/>
<evidence type="ECO:0000256" key="1">
    <source>
        <dbReference type="SAM" id="MobiDB-lite"/>
    </source>
</evidence>
<dbReference type="Proteomes" id="UP000257109">
    <property type="component" value="Unassembled WGS sequence"/>
</dbReference>
<gene>
    <name evidence="2" type="ORF">CR513_48354</name>
</gene>